<dbReference type="Proteomes" id="UP000034883">
    <property type="component" value="Chromosome"/>
</dbReference>
<proteinExistence type="predicted"/>
<feature type="transmembrane region" description="Helical" evidence="1">
    <location>
        <begin position="74"/>
        <end position="97"/>
    </location>
</feature>
<dbReference type="Pfam" id="PF14108">
    <property type="entry name" value="ABA4-like"/>
    <property type="match status" value="1"/>
</dbReference>
<evidence type="ECO:0008006" key="4">
    <source>
        <dbReference type="Google" id="ProtNLM"/>
    </source>
</evidence>
<evidence type="ECO:0000313" key="2">
    <source>
        <dbReference type="EMBL" id="AKF02925.1"/>
    </source>
</evidence>
<name>A0A0F6VYL7_9BACT</name>
<keyword evidence="1" id="KW-0812">Transmembrane</keyword>
<organism evidence="2 3">
    <name type="scientific">Sandaracinus amylolyticus</name>
    <dbReference type="NCBI Taxonomy" id="927083"/>
    <lineage>
        <taxon>Bacteria</taxon>
        <taxon>Pseudomonadati</taxon>
        <taxon>Myxococcota</taxon>
        <taxon>Polyangia</taxon>
        <taxon>Polyangiales</taxon>
        <taxon>Sandaracinaceae</taxon>
        <taxon>Sandaracinus</taxon>
    </lineage>
</organism>
<dbReference type="PANTHER" id="PTHR34543">
    <property type="entry name" value="PROTEIN ABA DEFICIENT 4, CHLOROPLASTIC"/>
    <property type="match status" value="1"/>
</dbReference>
<gene>
    <name evidence="2" type="ORF">DB32_000073</name>
</gene>
<dbReference type="STRING" id="927083.DB32_000073"/>
<dbReference type="EMBL" id="CP011125">
    <property type="protein sequence ID" value="AKF02925.1"/>
    <property type="molecule type" value="Genomic_DNA"/>
</dbReference>
<feature type="transmembrane region" description="Helical" evidence="1">
    <location>
        <begin position="34"/>
        <end position="54"/>
    </location>
</feature>
<reference evidence="2 3" key="1">
    <citation type="submission" date="2015-03" db="EMBL/GenBank/DDBJ databases">
        <title>Genome assembly of Sandaracinus amylolyticus DSM 53668.</title>
        <authorList>
            <person name="Sharma G."/>
            <person name="Subramanian S."/>
        </authorList>
    </citation>
    <scope>NUCLEOTIDE SEQUENCE [LARGE SCALE GENOMIC DNA]</scope>
    <source>
        <strain evidence="2 3">DSM 53668</strain>
    </source>
</reference>
<dbReference type="PANTHER" id="PTHR34543:SF1">
    <property type="entry name" value="PROTEIN ABA DEFICIENT 4, CHLOROPLASTIC"/>
    <property type="match status" value="1"/>
</dbReference>
<evidence type="ECO:0000313" key="3">
    <source>
        <dbReference type="Proteomes" id="UP000034883"/>
    </source>
</evidence>
<dbReference type="InterPro" id="IPR025461">
    <property type="entry name" value="ABA4-like"/>
</dbReference>
<keyword evidence="1" id="KW-0472">Membrane</keyword>
<dbReference type="RefSeq" id="WP_053230416.1">
    <property type="nucleotide sequence ID" value="NZ_CP011125.1"/>
</dbReference>
<feature type="transmembrane region" description="Helical" evidence="1">
    <location>
        <begin position="6"/>
        <end position="25"/>
    </location>
</feature>
<keyword evidence="3" id="KW-1185">Reference proteome</keyword>
<keyword evidence="1" id="KW-1133">Transmembrane helix</keyword>
<dbReference type="AlphaFoldDB" id="A0A0F6VYL7"/>
<feature type="transmembrane region" description="Helical" evidence="1">
    <location>
        <begin position="109"/>
        <end position="133"/>
    </location>
</feature>
<accession>A0A0F6VYL7</accession>
<evidence type="ECO:0000256" key="1">
    <source>
        <dbReference type="SAM" id="Phobius"/>
    </source>
</evidence>
<protein>
    <recommendedName>
        <fullName evidence="4">Integral membrane protein</fullName>
    </recommendedName>
</protein>
<dbReference type="KEGG" id="samy:DB32_000073"/>
<sequence length="146" mass="16553">MDTLDYVFLALNYAVVPAWLLLVFAPRWRGTERIVFSGLVPVLLGIAYTILLFGDRPGPQGSHFFTLDGVMRIFTTRQTVIACWVHYLIFDLFVGAWEVRDARRLGIPHLAVVPSLVLTLMFGPVGLMSWIAVRGVMRRRFSLVET</sequence>